<proteinExistence type="predicted"/>
<comment type="caution">
    <text evidence="1">The sequence shown here is derived from an EMBL/GenBank/DDBJ whole genome shotgun (WGS) entry which is preliminary data.</text>
</comment>
<dbReference type="Proteomes" id="UP001590950">
    <property type="component" value="Unassembled WGS sequence"/>
</dbReference>
<accession>A0ABR3ZXH4</accession>
<reference evidence="1 2" key="1">
    <citation type="submission" date="2024-09" db="EMBL/GenBank/DDBJ databases">
        <title>Rethinking Asexuality: The Enigmatic Case of Functional Sexual Genes in Lepraria (Stereocaulaceae).</title>
        <authorList>
            <person name="Doellman M."/>
            <person name="Sun Y."/>
            <person name="Barcenas-Pena A."/>
            <person name="Lumbsch H.T."/>
            <person name="Grewe F."/>
        </authorList>
    </citation>
    <scope>NUCLEOTIDE SEQUENCE [LARGE SCALE GENOMIC DNA]</scope>
    <source>
        <strain evidence="1 2">Mercado 3170</strain>
    </source>
</reference>
<dbReference type="EMBL" id="JBEFKJ010000035">
    <property type="protein sequence ID" value="KAL2038068.1"/>
    <property type="molecule type" value="Genomic_DNA"/>
</dbReference>
<sequence length="144" mass="16441">MAHPRSFPRHSFISPNLSINVISYCQLSGLFAISRSFVDNDRKERITVFSTSSLHIDIHSKQSDQHLLQPRIVRTRCLLIMDQMHPLNSTERDEASKIDNDTSLFGFEQVFVFGDVGFIVTHFVQHPQKLCSIILPSISLFSLP</sequence>
<evidence type="ECO:0000313" key="2">
    <source>
        <dbReference type="Proteomes" id="UP001590950"/>
    </source>
</evidence>
<keyword evidence="2" id="KW-1185">Reference proteome</keyword>
<evidence type="ECO:0000313" key="1">
    <source>
        <dbReference type="EMBL" id="KAL2038068.1"/>
    </source>
</evidence>
<name>A0ABR3ZXH4_9LECA</name>
<protein>
    <submittedName>
        <fullName evidence="1">Uncharacterized protein</fullName>
    </submittedName>
</protein>
<organism evidence="1 2">
    <name type="scientific">Stereocaulon virgatum</name>
    <dbReference type="NCBI Taxonomy" id="373712"/>
    <lineage>
        <taxon>Eukaryota</taxon>
        <taxon>Fungi</taxon>
        <taxon>Dikarya</taxon>
        <taxon>Ascomycota</taxon>
        <taxon>Pezizomycotina</taxon>
        <taxon>Lecanoromycetes</taxon>
        <taxon>OSLEUM clade</taxon>
        <taxon>Lecanoromycetidae</taxon>
        <taxon>Lecanorales</taxon>
        <taxon>Lecanorineae</taxon>
        <taxon>Stereocaulaceae</taxon>
        <taxon>Stereocaulon</taxon>
    </lineage>
</organism>
<gene>
    <name evidence="1" type="ORF">N7G274_009288</name>
</gene>